<name>A0ABD3Q0C8_9STRA</name>
<sequence length="90" mass="10376">MVRWDASSSCPANEEHTLWVPMSRQKCLTIDQQSYRDVRYEEDEKGDASFSLEARHHGSELSSGTGMSRCLGCHQMNHRRIHDRVQGNKN</sequence>
<protein>
    <submittedName>
        <fullName evidence="2">Uncharacterized protein</fullName>
    </submittedName>
</protein>
<evidence type="ECO:0000256" key="1">
    <source>
        <dbReference type="SAM" id="MobiDB-lite"/>
    </source>
</evidence>
<keyword evidence="3" id="KW-1185">Reference proteome</keyword>
<organism evidence="2 3">
    <name type="scientific">Cyclotella cryptica</name>
    <dbReference type="NCBI Taxonomy" id="29204"/>
    <lineage>
        <taxon>Eukaryota</taxon>
        <taxon>Sar</taxon>
        <taxon>Stramenopiles</taxon>
        <taxon>Ochrophyta</taxon>
        <taxon>Bacillariophyta</taxon>
        <taxon>Coscinodiscophyceae</taxon>
        <taxon>Thalassiosirophycidae</taxon>
        <taxon>Stephanodiscales</taxon>
        <taxon>Stephanodiscaceae</taxon>
        <taxon>Cyclotella</taxon>
    </lineage>
</organism>
<dbReference type="Proteomes" id="UP001516023">
    <property type="component" value="Unassembled WGS sequence"/>
</dbReference>
<comment type="caution">
    <text evidence="2">The sequence shown here is derived from an EMBL/GenBank/DDBJ whole genome shotgun (WGS) entry which is preliminary data.</text>
</comment>
<feature type="region of interest" description="Disordered" evidence="1">
    <location>
        <begin position="46"/>
        <end position="65"/>
    </location>
</feature>
<reference evidence="2 3" key="1">
    <citation type="journal article" date="2020" name="G3 (Bethesda)">
        <title>Improved Reference Genome for Cyclotella cryptica CCMP332, a Model for Cell Wall Morphogenesis, Salinity Adaptation, and Lipid Production in Diatoms (Bacillariophyta).</title>
        <authorList>
            <person name="Roberts W.R."/>
            <person name="Downey K.M."/>
            <person name="Ruck E.C."/>
            <person name="Traller J.C."/>
            <person name="Alverson A.J."/>
        </authorList>
    </citation>
    <scope>NUCLEOTIDE SEQUENCE [LARGE SCALE GENOMIC DNA]</scope>
    <source>
        <strain evidence="2 3">CCMP332</strain>
    </source>
</reference>
<proteinExistence type="predicted"/>
<evidence type="ECO:0000313" key="3">
    <source>
        <dbReference type="Proteomes" id="UP001516023"/>
    </source>
</evidence>
<dbReference type="EMBL" id="JABMIG020000089">
    <property type="protein sequence ID" value="KAL3793653.1"/>
    <property type="molecule type" value="Genomic_DNA"/>
</dbReference>
<gene>
    <name evidence="2" type="ORF">HJC23_010225</name>
</gene>
<evidence type="ECO:0000313" key="2">
    <source>
        <dbReference type="EMBL" id="KAL3793653.1"/>
    </source>
</evidence>
<dbReference type="AlphaFoldDB" id="A0ABD3Q0C8"/>
<accession>A0ABD3Q0C8</accession>